<feature type="region of interest" description="Disordered" evidence="8">
    <location>
        <begin position="104"/>
        <end position="164"/>
    </location>
</feature>
<feature type="compositionally biased region" description="Polar residues" evidence="8">
    <location>
        <begin position="106"/>
        <end position="119"/>
    </location>
</feature>
<evidence type="ECO:0000313" key="9">
    <source>
        <dbReference type="EMBL" id="CAF5220275.1"/>
    </source>
</evidence>
<keyword evidence="4" id="KW-0678">Repressor</keyword>
<evidence type="ECO:0000256" key="6">
    <source>
        <dbReference type="ARBA" id="ARBA00023163"/>
    </source>
</evidence>
<evidence type="ECO:0000256" key="7">
    <source>
        <dbReference type="ARBA" id="ARBA00023242"/>
    </source>
</evidence>
<dbReference type="GO" id="GO:0016592">
    <property type="term" value="C:mediator complex"/>
    <property type="evidence" value="ECO:0007669"/>
    <property type="project" value="TreeGrafter"/>
</dbReference>
<evidence type="ECO:0000256" key="4">
    <source>
        <dbReference type="ARBA" id="ARBA00022491"/>
    </source>
</evidence>
<keyword evidence="7" id="KW-0539">Nucleus</keyword>
<protein>
    <recommendedName>
        <fullName evidence="3">Mediator of RNA polymerase II transcription subunit 13</fullName>
    </recommendedName>
</protein>
<feature type="compositionally biased region" description="Low complexity" evidence="8">
    <location>
        <begin position="145"/>
        <end position="154"/>
    </location>
</feature>
<dbReference type="GO" id="GO:0045944">
    <property type="term" value="P:positive regulation of transcription by RNA polymerase II"/>
    <property type="evidence" value="ECO:0007669"/>
    <property type="project" value="TreeGrafter"/>
</dbReference>
<accession>A0A8S3JPS0</accession>
<proteinExistence type="inferred from homology"/>
<name>A0A8S3JPS0_9BILA</name>
<dbReference type="EMBL" id="CAJOBI010349529">
    <property type="protein sequence ID" value="CAF5220275.1"/>
    <property type="molecule type" value="Genomic_DNA"/>
</dbReference>
<keyword evidence="6" id="KW-0804">Transcription</keyword>
<dbReference type="PANTHER" id="PTHR48249">
    <property type="entry name" value="MEDIATOR OF RNA POLYMERASE II TRANSCRIPTION SUBUNIT 13"/>
    <property type="match status" value="1"/>
</dbReference>
<organism evidence="9 10">
    <name type="scientific">Rotaria magnacalcarata</name>
    <dbReference type="NCBI Taxonomy" id="392030"/>
    <lineage>
        <taxon>Eukaryota</taxon>
        <taxon>Metazoa</taxon>
        <taxon>Spiralia</taxon>
        <taxon>Gnathifera</taxon>
        <taxon>Rotifera</taxon>
        <taxon>Eurotatoria</taxon>
        <taxon>Bdelloidea</taxon>
        <taxon>Philodinida</taxon>
        <taxon>Philodinidae</taxon>
        <taxon>Rotaria</taxon>
    </lineage>
</organism>
<gene>
    <name evidence="9" type="ORF">SMN809_LOCUS81817</name>
</gene>
<dbReference type="InterPro" id="IPR051139">
    <property type="entry name" value="Mediator_complx_sub13"/>
</dbReference>
<dbReference type="GO" id="GO:0003713">
    <property type="term" value="F:transcription coactivator activity"/>
    <property type="evidence" value="ECO:0007669"/>
    <property type="project" value="TreeGrafter"/>
</dbReference>
<evidence type="ECO:0000256" key="8">
    <source>
        <dbReference type="SAM" id="MobiDB-lite"/>
    </source>
</evidence>
<comment type="caution">
    <text evidence="9">The sequence shown here is derived from an EMBL/GenBank/DDBJ whole genome shotgun (WGS) entry which is preliminary data.</text>
</comment>
<reference evidence="9" key="1">
    <citation type="submission" date="2021-02" db="EMBL/GenBank/DDBJ databases">
        <authorList>
            <person name="Nowell W R."/>
        </authorList>
    </citation>
    <scope>NUCLEOTIDE SEQUENCE</scope>
</reference>
<evidence type="ECO:0000256" key="2">
    <source>
        <dbReference type="ARBA" id="ARBA00009354"/>
    </source>
</evidence>
<evidence type="ECO:0000256" key="3">
    <source>
        <dbReference type="ARBA" id="ARBA00019618"/>
    </source>
</evidence>
<comment type="similarity">
    <text evidence="2">Belongs to the Mediator complex subunit 13 family.</text>
</comment>
<evidence type="ECO:0000313" key="10">
    <source>
        <dbReference type="Proteomes" id="UP000676336"/>
    </source>
</evidence>
<evidence type="ECO:0000256" key="1">
    <source>
        <dbReference type="ARBA" id="ARBA00004123"/>
    </source>
</evidence>
<dbReference type="Proteomes" id="UP000676336">
    <property type="component" value="Unassembled WGS sequence"/>
</dbReference>
<dbReference type="AlphaFoldDB" id="A0A8S3JPS0"/>
<comment type="subcellular location">
    <subcellularLocation>
        <location evidence="1">Nucleus</location>
    </subcellularLocation>
</comment>
<feature type="non-terminal residue" evidence="9">
    <location>
        <position position="209"/>
    </location>
</feature>
<evidence type="ECO:0000256" key="5">
    <source>
        <dbReference type="ARBA" id="ARBA00023015"/>
    </source>
</evidence>
<sequence length="209" mass="23417">MYSPMNNNPSIRSTDLQSSPFPIRSVGSVQALNSPTTYSQSITINQPEVDSLLFNVLLNDSILNFFRDMNFDSCVLCACTPNELSIRGIDSTIYLEKPRDFLKPSATPTSAGAQNQPTHSPFHPHMYPHQQSSYHMHPHSSLYAQPQQQQQQQQHHAIPSTNSHSHHNSCSCGFSAVVNLRLSYSSGLFYEDEIEITGIKADLKYRTST</sequence>
<dbReference type="PANTHER" id="PTHR48249:SF3">
    <property type="entry name" value="MEDIATOR OF RNA POLYMERASE II TRANSCRIPTION SUBUNIT 13"/>
    <property type="match status" value="1"/>
</dbReference>
<keyword evidence="5" id="KW-0805">Transcription regulation</keyword>